<proteinExistence type="predicted"/>
<feature type="compositionally biased region" description="Polar residues" evidence="1">
    <location>
        <begin position="216"/>
        <end position="229"/>
    </location>
</feature>
<reference evidence="2 3" key="1">
    <citation type="submission" date="2024-05" db="EMBL/GenBank/DDBJ databases">
        <title>A high-quality chromosomal-level genome assembly of Topmouth culter (Culter alburnus).</title>
        <authorList>
            <person name="Zhao H."/>
        </authorList>
    </citation>
    <scope>NUCLEOTIDE SEQUENCE [LARGE SCALE GENOMIC DNA]</scope>
    <source>
        <strain evidence="2">CATC2023</strain>
        <tissue evidence="2">Muscle</tissue>
    </source>
</reference>
<feature type="compositionally biased region" description="Basic and acidic residues" evidence="1">
    <location>
        <begin position="167"/>
        <end position="184"/>
    </location>
</feature>
<evidence type="ECO:0000313" key="3">
    <source>
        <dbReference type="Proteomes" id="UP001479290"/>
    </source>
</evidence>
<feature type="region of interest" description="Disordered" evidence="1">
    <location>
        <begin position="102"/>
        <end position="129"/>
    </location>
</feature>
<sequence length="351" mass="38693">MESEQTGLALSLPPSPEHTRGVLPVEFSHDYLCPSPEARKTVSFGLDYVIYTAASDSEDFGPASADALPPACQEAQPSAAYSELIDVLSCATEKLVIDWPDEPCESQSSKLDERSLSGPNSRPSGLFGEADNTVVDKFRATKSQSAALRQFMPRRVRDSSIPSSSLPRERSSHRKESVSRRSDPIHPPPTMVWGACGRPLPRQRPHRRLELKRPTKPSTPAPSSRSLPSCQKDESFPCLPRLGQTVQAFLPTSHPLSSSSSITSARVSVYSVRSASPLFVMGDRRRTNLSPLTADLCVACCSRNRRRAVFSRSRQTPYRSHRLWALSSHFRMPGILLRGQPCYSARTSSTL</sequence>
<feature type="compositionally biased region" description="Basic residues" evidence="1">
    <location>
        <begin position="201"/>
        <end position="210"/>
    </location>
</feature>
<dbReference type="AlphaFoldDB" id="A0AAW2AZP9"/>
<evidence type="ECO:0000313" key="2">
    <source>
        <dbReference type="EMBL" id="KAK9978247.1"/>
    </source>
</evidence>
<dbReference type="EMBL" id="JAWDJR010000003">
    <property type="protein sequence ID" value="KAK9978247.1"/>
    <property type="molecule type" value="Genomic_DNA"/>
</dbReference>
<accession>A0AAW2AZP9</accession>
<gene>
    <name evidence="2" type="ORF">ABG768_020006</name>
</gene>
<organism evidence="2 3">
    <name type="scientific">Culter alburnus</name>
    <name type="common">Topmouth culter</name>
    <dbReference type="NCBI Taxonomy" id="194366"/>
    <lineage>
        <taxon>Eukaryota</taxon>
        <taxon>Metazoa</taxon>
        <taxon>Chordata</taxon>
        <taxon>Craniata</taxon>
        <taxon>Vertebrata</taxon>
        <taxon>Euteleostomi</taxon>
        <taxon>Actinopterygii</taxon>
        <taxon>Neopterygii</taxon>
        <taxon>Teleostei</taxon>
        <taxon>Ostariophysi</taxon>
        <taxon>Cypriniformes</taxon>
        <taxon>Xenocyprididae</taxon>
        <taxon>Xenocypridinae</taxon>
        <taxon>Culter</taxon>
    </lineage>
</organism>
<protein>
    <submittedName>
        <fullName evidence="2">Uncharacterized protein</fullName>
    </submittedName>
</protein>
<evidence type="ECO:0000256" key="1">
    <source>
        <dbReference type="SAM" id="MobiDB-lite"/>
    </source>
</evidence>
<feature type="region of interest" description="Disordered" evidence="1">
    <location>
        <begin position="145"/>
        <end position="232"/>
    </location>
</feature>
<comment type="caution">
    <text evidence="2">The sequence shown here is derived from an EMBL/GenBank/DDBJ whole genome shotgun (WGS) entry which is preliminary data.</text>
</comment>
<name>A0AAW2AZP9_CULAL</name>
<dbReference type="Proteomes" id="UP001479290">
    <property type="component" value="Unassembled WGS sequence"/>
</dbReference>
<keyword evidence="3" id="KW-1185">Reference proteome</keyword>